<dbReference type="InterPro" id="IPR050583">
    <property type="entry name" value="Mycobacterial_A85_antigen"/>
</dbReference>
<evidence type="ECO:0000313" key="3">
    <source>
        <dbReference type="Proteomes" id="UP000019222"/>
    </source>
</evidence>
<feature type="transmembrane region" description="Helical" evidence="1">
    <location>
        <begin position="72"/>
        <end position="90"/>
    </location>
</feature>
<feature type="transmembrane region" description="Helical" evidence="1">
    <location>
        <begin position="12"/>
        <end position="35"/>
    </location>
</feature>
<sequence length="419" mass="44638">MDFVNLIRSIPLVGTVPVSIMVAVLVIAAIGAFFFGTLKRNLVSVALAAAITVVVWLVLSKWWKPFPDAIPFYIYLGGGAAIFVLVRTILNKGKRIAWLAVFLAAALCAGGLVNVQFNVYRTVGDIRPVPVTVTMDYNQLSQTTSAPQLNGREVGAEVTIPLEATKSGFHPRDAIAYVPPAYWTKPDMKFPVIVLLPGNPGSPDDWFKTRIVQQIADEYQQAHDGVSPIVVSADGTGGYLDNPACVDGARGNVQTYLAVDVPNALKAKLRVTDDQSTWTIGGLSYGGTCSLQVVTNAPQAYGNFLDFSGQAGPTLNNHQDTVDTLFGGSEDAFNAIDPAHILTAAADSGDSKFSSIQGKFVAGTRDSESQKTLSNLNDLAQKAGMTTDYGTVSGGHDFGTWRKALDETFDWAASRGGLG</sequence>
<feature type="transmembrane region" description="Helical" evidence="1">
    <location>
        <begin position="97"/>
        <end position="117"/>
    </location>
</feature>
<dbReference type="InterPro" id="IPR000801">
    <property type="entry name" value="Esterase-like"/>
</dbReference>
<dbReference type="InterPro" id="IPR029058">
    <property type="entry name" value="AB_hydrolase_fold"/>
</dbReference>
<evidence type="ECO:0008006" key="4">
    <source>
        <dbReference type="Google" id="ProtNLM"/>
    </source>
</evidence>
<dbReference type="SUPFAM" id="SSF53474">
    <property type="entry name" value="alpha/beta-Hydrolases"/>
    <property type="match status" value="1"/>
</dbReference>
<dbReference type="STRING" id="1224164.B843_05940"/>
<dbReference type="AlphaFoldDB" id="W5Y7U5"/>
<accession>W5Y7U5</accession>
<organism evidence="2 3">
    <name type="scientific">Corynebacterium vitaeruminis DSM 20294</name>
    <dbReference type="NCBI Taxonomy" id="1224164"/>
    <lineage>
        <taxon>Bacteria</taxon>
        <taxon>Bacillati</taxon>
        <taxon>Actinomycetota</taxon>
        <taxon>Actinomycetes</taxon>
        <taxon>Mycobacteriales</taxon>
        <taxon>Corynebacteriaceae</taxon>
        <taxon>Corynebacterium</taxon>
    </lineage>
</organism>
<keyword evidence="1" id="KW-0812">Transmembrane</keyword>
<proteinExistence type="predicted"/>
<dbReference type="PANTHER" id="PTHR48098:SF1">
    <property type="entry name" value="DIACYLGLYCEROL ACYLTRANSFERASE_MYCOLYLTRANSFERASE AG85A"/>
    <property type="match status" value="1"/>
</dbReference>
<protein>
    <recommendedName>
        <fullName evidence="4">Esterase</fullName>
    </recommendedName>
</protein>
<evidence type="ECO:0000256" key="1">
    <source>
        <dbReference type="SAM" id="Phobius"/>
    </source>
</evidence>
<keyword evidence="1" id="KW-1133">Transmembrane helix</keyword>
<dbReference type="EMBL" id="CP004353">
    <property type="protein sequence ID" value="AHI22573.1"/>
    <property type="molecule type" value="Genomic_DNA"/>
</dbReference>
<dbReference type="Pfam" id="PF00756">
    <property type="entry name" value="Esterase"/>
    <property type="match status" value="1"/>
</dbReference>
<dbReference type="PANTHER" id="PTHR48098">
    <property type="entry name" value="ENTEROCHELIN ESTERASE-RELATED"/>
    <property type="match status" value="1"/>
</dbReference>
<dbReference type="KEGG" id="cvt:B843_05940"/>
<gene>
    <name evidence="2" type="ORF">B843_05940</name>
</gene>
<name>W5Y7U5_9CORY</name>
<evidence type="ECO:0000313" key="2">
    <source>
        <dbReference type="EMBL" id="AHI22573.1"/>
    </source>
</evidence>
<dbReference type="eggNOG" id="COG0627">
    <property type="taxonomic scope" value="Bacteria"/>
</dbReference>
<dbReference type="PATRIC" id="fig|1224164.3.peg.1189"/>
<keyword evidence="3" id="KW-1185">Reference proteome</keyword>
<dbReference type="HOGENOM" id="CLU_037947_2_0_11"/>
<dbReference type="Proteomes" id="UP000019222">
    <property type="component" value="Chromosome"/>
</dbReference>
<reference evidence="2 3" key="1">
    <citation type="submission" date="2013-02" db="EMBL/GenBank/DDBJ databases">
        <title>The complete genome sequence of Corynebacterium vitaeruminis DSM 20294.</title>
        <authorList>
            <person name="Ruckert C."/>
            <person name="Albersmeier A."/>
            <person name="Kalinowski J."/>
        </authorList>
    </citation>
    <scope>NUCLEOTIDE SEQUENCE [LARGE SCALE GENOMIC DNA]</scope>
    <source>
        <strain evidence="3">ATCC 10234</strain>
    </source>
</reference>
<keyword evidence="1" id="KW-0472">Membrane</keyword>
<dbReference type="Gene3D" id="3.40.50.1820">
    <property type="entry name" value="alpha/beta hydrolase"/>
    <property type="match status" value="1"/>
</dbReference>
<dbReference type="GO" id="GO:0016747">
    <property type="term" value="F:acyltransferase activity, transferring groups other than amino-acyl groups"/>
    <property type="evidence" value="ECO:0007669"/>
    <property type="project" value="TreeGrafter"/>
</dbReference>
<feature type="transmembrane region" description="Helical" evidence="1">
    <location>
        <begin position="42"/>
        <end position="60"/>
    </location>
</feature>